<feature type="transmembrane region" description="Helical" evidence="8">
    <location>
        <begin position="344"/>
        <end position="367"/>
    </location>
</feature>
<evidence type="ECO:0000256" key="5">
    <source>
        <dbReference type="ARBA" id="ARBA00022692"/>
    </source>
</evidence>
<dbReference type="InterPro" id="IPR036259">
    <property type="entry name" value="MFS_trans_sf"/>
</dbReference>
<comment type="subcellular location">
    <subcellularLocation>
        <location evidence="1">Cell membrane</location>
        <topology evidence="1">Multi-pass membrane protein</topology>
    </subcellularLocation>
</comment>
<evidence type="ECO:0000256" key="4">
    <source>
        <dbReference type="ARBA" id="ARBA00022475"/>
    </source>
</evidence>
<dbReference type="SUPFAM" id="SSF103473">
    <property type="entry name" value="MFS general substrate transporter"/>
    <property type="match status" value="1"/>
</dbReference>
<feature type="transmembrane region" description="Helical" evidence="8">
    <location>
        <begin position="379"/>
        <end position="399"/>
    </location>
</feature>
<keyword evidence="5 8" id="KW-0812">Transmembrane</keyword>
<evidence type="ECO:0000313" key="11">
    <source>
        <dbReference type="Proteomes" id="UP000078486"/>
    </source>
</evidence>
<feature type="transmembrane region" description="Helical" evidence="8">
    <location>
        <begin position="172"/>
        <end position="190"/>
    </location>
</feature>
<dbReference type="GO" id="GO:0022857">
    <property type="term" value="F:transmembrane transporter activity"/>
    <property type="evidence" value="ECO:0007669"/>
    <property type="project" value="InterPro"/>
</dbReference>
<sequence>MDRDSGGRGSINNDGVILPPAEALVAAESGGATPASPGAGFIERGTPAFWRTLLALFAAGFATFALLYCVQPLMPVFAKDFGLGAAASSLVLSASTITLACGLVFTGPLSDAIGRKPVMLTALFGAAFSMLATALMPTWHGVIATRVLTGLFLSGLVAVAMTYLSEEIQPKVLGLAMGLYIAGNAIGGMSGRLLTGVIVDFVSWRVALGIMGVLATLAALAFHKLAPPSRHFCATPLNVRALAANFRLHLADAALPWLFAEGFLLMGGFVTFFNYITYRLLGAPYNLSQALVGFVSAVYLTGIYSSTRVGALADKLGRRRVFRAVIAAMLAGVLITLAEPLWLVLAGMLVFTFGFFGAHSVASSWIGRRALRARGQASSLYLILYYTGSSVAGTGGGFFWHHAGWAGVGLFIAGLLAVALLIALRLAKVPPLAPPAAAKT</sequence>
<evidence type="ECO:0000313" key="10">
    <source>
        <dbReference type="EMBL" id="OAM89439.1"/>
    </source>
</evidence>
<gene>
    <name evidence="10" type="ORF">AW736_13160</name>
</gene>
<dbReference type="Gene3D" id="1.20.1250.20">
    <property type="entry name" value="MFS general substrate transporter like domains"/>
    <property type="match status" value="1"/>
</dbReference>
<keyword evidence="7 8" id="KW-0472">Membrane</keyword>
<feature type="transmembrane region" description="Helical" evidence="8">
    <location>
        <begin position="53"/>
        <end position="74"/>
    </location>
</feature>
<dbReference type="PROSITE" id="PS50850">
    <property type="entry name" value="MFS"/>
    <property type="match status" value="1"/>
</dbReference>
<dbReference type="GO" id="GO:0005886">
    <property type="term" value="C:plasma membrane"/>
    <property type="evidence" value="ECO:0007669"/>
    <property type="project" value="UniProtKB-SubCell"/>
</dbReference>
<evidence type="ECO:0000259" key="9">
    <source>
        <dbReference type="PROSITE" id="PS50850"/>
    </source>
</evidence>
<feature type="transmembrane region" description="Helical" evidence="8">
    <location>
        <begin position="143"/>
        <end position="165"/>
    </location>
</feature>
<keyword evidence="6 8" id="KW-1133">Transmembrane helix</keyword>
<evidence type="ECO:0000256" key="3">
    <source>
        <dbReference type="ARBA" id="ARBA00022448"/>
    </source>
</evidence>
<protein>
    <recommendedName>
        <fullName evidence="9">Major facilitator superfamily (MFS) profile domain-containing protein</fullName>
    </recommendedName>
</protein>
<feature type="transmembrane region" description="Helical" evidence="8">
    <location>
        <begin position="321"/>
        <end position="338"/>
    </location>
</feature>
<dbReference type="EMBL" id="LRRQ01000096">
    <property type="protein sequence ID" value="OAM89439.1"/>
    <property type="molecule type" value="Genomic_DNA"/>
</dbReference>
<dbReference type="InterPro" id="IPR020846">
    <property type="entry name" value="MFS_dom"/>
</dbReference>
<accession>A0A178IJT2</accession>
<dbReference type="InterPro" id="IPR005829">
    <property type="entry name" value="Sugar_transporter_CS"/>
</dbReference>
<comment type="similarity">
    <text evidence="2">Belongs to the major facilitator superfamily.</text>
</comment>
<dbReference type="STRING" id="1184151.AW736_13160"/>
<dbReference type="Proteomes" id="UP000078486">
    <property type="component" value="Unassembled WGS sequence"/>
</dbReference>
<name>A0A178IJT2_9BACT</name>
<keyword evidence="11" id="KW-1185">Reference proteome</keyword>
<evidence type="ECO:0000256" key="1">
    <source>
        <dbReference type="ARBA" id="ARBA00004651"/>
    </source>
</evidence>
<dbReference type="CDD" id="cd17324">
    <property type="entry name" value="MFS_NepI_like"/>
    <property type="match status" value="1"/>
</dbReference>
<evidence type="ECO:0000256" key="7">
    <source>
        <dbReference type="ARBA" id="ARBA00023136"/>
    </source>
</evidence>
<proteinExistence type="inferred from homology"/>
<comment type="caution">
    <text evidence="10">The sequence shown here is derived from an EMBL/GenBank/DDBJ whole genome shotgun (WGS) entry which is preliminary data.</text>
</comment>
<dbReference type="PROSITE" id="PS00216">
    <property type="entry name" value="SUGAR_TRANSPORT_1"/>
    <property type="match status" value="2"/>
</dbReference>
<feature type="transmembrane region" description="Helical" evidence="8">
    <location>
        <begin position="86"/>
        <end position="106"/>
    </location>
</feature>
<dbReference type="PANTHER" id="PTHR43271">
    <property type="entry name" value="BLL2771 PROTEIN"/>
    <property type="match status" value="1"/>
</dbReference>
<feature type="domain" description="Major facilitator superfamily (MFS) profile" evidence="9">
    <location>
        <begin position="48"/>
        <end position="431"/>
    </location>
</feature>
<feature type="transmembrane region" description="Helical" evidence="8">
    <location>
        <begin position="290"/>
        <end position="309"/>
    </location>
</feature>
<dbReference type="PANTHER" id="PTHR43271:SF1">
    <property type="entry name" value="INNER MEMBRANE TRANSPORT PROTEIN YNFM"/>
    <property type="match status" value="1"/>
</dbReference>
<reference evidence="10 11" key="1">
    <citation type="submission" date="2016-01" db="EMBL/GenBank/DDBJ databases">
        <title>High potential of lignocellulose degradation of a new Verrucomicrobia species.</title>
        <authorList>
            <person name="Wang Y."/>
            <person name="Shi Y."/>
            <person name="Qiu Z."/>
            <person name="Liu S."/>
            <person name="Yang H."/>
        </authorList>
    </citation>
    <scope>NUCLEOTIDE SEQUENCE [LARGE SCALE GENOMIC DNA]</scope>
    <source>
        <strain evidence="10 11">TSB47</strain>
    </source>
</reference>
<evidence type="ECO:0000256" key="8">
    <source>
        <dbReference type="SAM" id="Phobius"/>
    </source>
</evidence>
<keyword evidence="3" id="KW-0813">Transport</keyword>
<feature type="transmembrane region" description="Helical" evidence="8">
    <location>
        <begin position="257"/>
        <end position="278"/>
    </location>
</feature>
<dbReference type="Pfam" id="PF07690">
    <property type="entry name" value="MFS_1"/>
    <property type="match status" value="1"/>
</dbReference>
<feature type="transmembrane region" description="Helical" evidence="8">
    <location>
        <begin position="118"/>
        <end position="137"/>
    </location>
</feature>
<feature type="transmembrane region" description="Helical" evidence="8">
    <location>
        <begin position="405"/>
        <end position="424"/>
    </location>
</feature>
<keyword evidence="4" id="KW-1003">Cell membrane</keyword>
<dbReference type="AlphaFoldDB" id="A0A178IJT2"/>
<evidence type="ECO:0000256" key="6">
    <source>
        <dbReference type="ARBA" id="ARBA00022989"/>
    </source>
</evidence>
<evidence type="ECO:0000256" key="2">
    <source>
        <dbReference type="ARBA" id="ARBA00008335"/>
    </source>
</evidence>
<feature type="transmembrane region" description="Helical" evidence="8">
    <location>
        <begin position="202"/>
        <end position="222"/>
    </location>
</feature>
<dbReference type="InterPro" id="IPR011701">
    <property type="entry name" value="MFS"/>
</dbReference>
<organism evidence="10 11">
    <name type="scientific">Termitidicoccus mucosus</name>
    <dbReference type="NCBI Taxonomy" id="1184151"/>
    <lineage>
        <taxon>Bacteria</taxon>
        <taxon>Pseudomonadati</taxon>
        <taxon>Verrucomicrobiota</taxon>
        <taxon>Opitutia</taxon>
        <taxon>Opitutales</taxon>
        <taxon>Opitutaceae</taxon>
        <taxon>Termitidicoccus</taxon>
    </lineage>
</organism>